<keyword evidence="3" id="KW-1185">Reference proteome</keyword>
<evidence type="ECO:0000313" key="3">
    <source>
        <dbReference type="Proteomes" id="UP000654075"/>
    </source>
</evidence>
<keyword evidence="1" id="KW-0732">Signal</keyword>
<protein>
    <submittedName>
        <fullName evidence="2">Uncharacterized protein</fullName>
    </submittedName>
</protein>
<reference evidence="2" key="1">
    <citation type="submission" date="2021-02" db="EMBL/GenBank/DDBJ databases">
        <authorList>
            <person name="Dougan E. K."/>
            <person name="Rhodes N."/>
            <person name="Thang M."/>
            <person name="Chan C."/>
        </authorList>
    </citation>
    <scope>NUCLEOTIDE SEQUENCE</scope>
</reference>
<sequence length="306" mass="32186">MWLALASLSALAVPAAFRPSAPPSLQPARRDAALGFQLPPLRVRAWVNFAGGVGIRRRPRNNFLRGSCSARAALGSAGVSGSVGVNGQRVALHEAQAYLSASIVRDQASSPRQEVLGTTLFEIEGWVVSRRKVSSRQGVSEGPLSDRPASGKRAYLSLVDGNGAMLKGELRGDSGESGGLNEQQMAMMEAYIALAQPGARLRVVGLAHQHWGWEDEPAELLVQRVVLLSAPPHVHGALALLTFARDGALDAQEVAAALMLPGGAEHVAELCELGGSTLSRVAGNLKFQDPEVLPVVVVVVIIVVVV</sequence>
<dbReference type="EMBL" id="CAJNNV010025935">
    <property type="protein sequence ID" value="CAE8616673.1"/>
    <property type="molecule type" value="Genomic_DNA"/>
</dbReference>
<evidence type="ECO:0000256" key="1">
    <source>
        <dbReference type="SAM" id="SignalP"/>
    </source>
</evidence>
<gene>
    <name evidence="2" type="ORF">PGLA1383_LOCUS34344</name>
</gene>
<evidence type="ECO:0000313" key="2">
    <source>
        <dbReference type="EMBL" id="CAE8616673.1"/>
    </source>
</evidence>
<dbReference type="Proteomes" id="UP000654075">
    <property type="component" value="Unassembled WGS sequence"/>
</dbReference>
<comment type="caution">
    <text evidence="2">The sequence shown here is derived from an EMBL/GenBank/DDBJ whole genome shotgun (WGS) entry which is preliminary data.</text>
</comment>
<feature type="chain" id="PRO_5032783207" evidence="1">
    <location>
        <begin position="18"/>
        <end position="306"/>
    </location>
</feature>
<accession>A0A813FQN4</accession>
<dbReference type="AlphaFoldDB" id="A0A813FQN4"/>
<feature type="signal peptide" evidence="1">
    <location>
        <begin position="1"/>
        <end position="17"/>
    </location>
</feature>
<name>A0A813FQN4_POLGL</name>
<organism evidence="2 3">
    <name type="scientific">Polarella glacialis</name>
    <name type="common">Dinoflagellate</name>
    <dbReference type="NCBI Taxonomy" id="89957"/>
    <lineage>
        <taxon>Eukaryota</taxon>
        <taxon>Sar</taxon>
        <taxon>Alveolata</taxon>
        <taxon>Dinophyceae</taxon>
        <taxon>Suessiales</taxon>
        <taxon>Suessiaceae</taxon>
        <taxon>Polarella</taxon>
    </lineage>
</organism>
<proteinExistence type="predicted"/>